<proteinExistence type="predicted"/>
<reference evidence="2" key="1">
    <citation type="journal article" date="2009" name="ISME J.">
        <title>Functional metagenomics reveals diverse beta-lactamases in a remote Alaskan soil.</title>
        <authorList>
            <person name="Allen H.K."/>
            <person name="Moe L.A."/>
            <person name="Rodbumrer J."/>
            <person name="Gaarder A."/>
            <person name="Handelsman J."/>
        </authorList>
    </citation>
    <scope>NUCLEOTIDE SEQUENCE</scope>
</reference>
<feature type="signal peptide" evidence="1">
    <location>
        <begin position="1"/>
        <end position="21"/>
    </location>
</feature>
<gene>
    <name evidence="2" type="ORF">AKSOIL_0116</name>
</gene>
<organism evidence="2">
    <name type="scientific">uncultured bacterium BLR8</name>
    <dbReference type="NCBI Taxonomy" id="506524"/>
    <lineage>
        <taxon>Bacteria</taxon>
        <taxon>environmental samples</taxon>
    </lineage>
</organism>
<keyword evidence="1" id="KW-0732">Signal</keyword>
<protein>
    <recommendedName>
        <fullName evidence="3">Lipocalin-like domain-containing protein</fullName>
    </recommendedName>
</protein>
<accession>C0IN75</accession>
<evidence type="ECO:0000313" key="2">
    <source>
        <dbReference type="EMBL" id="ACN58761.1"/>
    </source>
</evidence>
<sequence length="156" mass="16814">MRGLKQIIGALLLAAVLPVMAQTADDPALGTWKLNMAKSSVPASVGIKGMTRVYTLTHDGISMVETQQLTAGGTNTITYLFRYDGKETPVTGSKLYDSLSVKEISKGKTESVVKLKGAPAGKNVREVSKDGKTMQMDTVLKIDGKDTDVKYVFEKQ</sequence>
<evidence type="ECO:0000256" key="1">
    <source>
        <dbReference type="SAM" id="SignalP"/>
    </source>
</evidence>
<name>C0IN75_9BACT</name>
<dbReference type="AlphaFoldDB" id="C0IN75"/>
<feature type="chain" id="PRO_5002897035" description="Lipocalin-like domain-containing protein" evidence="1">
    <location>
        <begin position="22"/>
        <end position="156"/>
    </location>
</feature>
<evidence type="ECO:0008006" key="3">
    <source>
        <dbReference type="Google" id="ProtNLM"/>
    </source>
</evidence>
<dbReference type="EMBL" id="EU408349">
    <property type="protein sequence ID" value="ACN58761.1"/>
    <property type="molecule type" value="Genomic_DNA"/>
</dbReference>